<dbReference type="EMBL" id="JAJSOF020000001">
    <property type="protein sequence ID" value="KAJ4451065.1"/>
    <property type="molecule type" value="Genomic_DNA"/>
</dbReference>
<dbReference type="Pfam" id="PF16087">
    <property type="entry name" value="DUF4817"/>
    <property type="match status" value="1"/>
</dbReference>
<evidence type="ECO:0000259" key="2">
    <source>
        <dbReference type="Pfam" id="PF16087"/>
    </source>
</evidence>
<evidence type="ECO:0000313" key="4">
    <source>
        <dbReference type="Proteomes" id="UP001148838"/>
    </source>
</evidence>
<dbReference type="InterPro" id="IPR036397">
    <property type="entry name" value="RNaseH_sf"/>
</dbReference>
<reference evidence="3 4" key="1">
    <citation type="journal article" date="2022" name="Allergy">
        <title>Genome assembly and annotation of Periplaneta americana reveal a comprehensive cockroach allergen profile.</title>
        <authorList>
            <person name="Wang L."/>
            <person name="Xiong Q."/>
            <person name="Saelim N."/>
            <person name="Wang L."/>
            <person name="Nong W."/>
            <person name="Wan A.T."/>
            <person name="Shi M."/>
            <person name="Liu X."/>
            <person name="Cao Q."/>
            <person name="Hui J.H.L."/>
            <person name="Sookrung N."/>
            <person name="Leung T.F."/>
            <person name="Tungtrongchitr A."/>
            <person name="Tsui S.K.W."/>
        </authorList>
    </citation>
    <scope>NUCLEOTIDE SEQUENCE [LARGE SCALE GENOMIC DNA]</scope>
    <source>
        <strain evidence="3">PWHHKU_190912</strain>
    </source>
</reference>
<feature type="domain" description="DUF4817" evidence="2">
    <location>
        <begin position="76"/>
        <end position="128"/>
    </location>
</feature>
<dbReference type="Proteomes" id="UP001148838">
    <property type="component" value="Unassembled WGS sequence"/>
</dbReference>
<accession>A0ABQ8U0S5</accession>
<proteinExistence type="predicted"/>
<dbReference type="PANTHER" id="PTHR47326">
    <property type="entry name" value="TRANSPOSABLE ELEMENT TC3 TRANSPOSASE-LIKE PROTEIN"/>
    <property type="match status" value="1"/>
</dbReference>
<comment type="caution">
    <text evidence="3">The sequence shown here is derived from an EMBL/GenBank/DDBJ whole genome shotgun (WGS) entry which is preliminary data.</text>
</comment>
<evidence type="ECO:0000256" key="1">
    <source>
        <dbReference type="SAM" id="MobiDB-lite"/>
    </source>
</evidence>
<feature type="region of interest" description="Disordered" evidence="1">
    <location>
        <begin position="1"/>
        <end position="33"/>
    </location>
</feature>
<dbReference type="InterPro" id="IPR032135">
    <property type="entry name" value="DUF4817"/>
</dbReference>
<keyword evidence="4" id="KW-1185">Reference proteome</keyword>
<gene>
    <name evidence="3" type="ORF">ANN_02502</name>
</gene>
<organism evidence="3 4">
    <name type="scientific">Periplaneta americana</name>
    <name type="common">American cockroach</name>
    <name type="synonym">Blatta americana</name>
    <dbReference type="NCBI Taxonomy" id="6978"/>
    <lineage>
        <taxon>Eukaryota</taxon>
        <taxon>Metazoa</taxon>
        <taxon>Ecdysozoa</taxon>
        <taxon>Arthropoda</taxon>
        <taxon>Hexapoda</taxon>
        <taxon>Insecta</taxon>
        <taxon>Pterygota</taxon>
        <taxon>Neoptera</taxon>
        <taxon>Polyneoptera</taxon>
        <taxon>Dictyoptera</taxon>
        <taxon>Blattodea</taxon>
        <taxon>Blattoidea</taxon>
        <taxon>Blattidae</taxon>
        <taxon>Blattinae</taxon>
        <taxon>Periplaneta</taxon>
    </lineage>
</organism>
<dbReference type="Gene3D" id="3.30.420.10">
    <property type="entry name" value="Ribonuclease H-like superfamily/Ribonuclease H"/>
    <property type="match status" value="1"/>
</dbReference>
<protein>
    <recommendedName>
        <fullName evidence="2">DUF4817 domain-containing protein</fullName>
    </recommendedName>
</protein>
<evidence type="ECO:0000313" key="3">
    <source>
        <dbReference type="EMBL" id="KAJ4451065.1"/>
    </source>
</evidence>
<sequence length="514" mass="59028">MAGLCEGGNEPSGSLKAIWKTPEKPQPGNLPRPIFESGPLGFTARRADRYSTGVDASIDDAILFSTFCVNVKMQYTLNQRLFLVKQYWITNSITATQRAYQREFGVHNPPKRNTILGLVNKLETTGSLVSEKGKHRSSRLPTVVVDVRARLEQSPKKSLRRLSQETGRSESVTAVQRAFRRKFNVTPPTRKSTYHWNKQFDETGSLNKGKSPGLLHVSEENVDRIPATFERSPMKSTRRASRELGLPQTTVWRVLRRRLVYKPYHLQLLQALRANDKVRRVEFCNAMLRNMEEDYSFLSRVIFSDEATFHINGKVNRHNVRIWGLQNPHVTLEHERDTPKLNVFCAVSLKKVYGPFFFDENTVSGVTYLRMLQNWLVPQMNEDSGDYIFQQDGAPPHWHMNVRRFLNESLPQRWIGRMGNADLALQFWPPRSPDLTVCDFFLVGSVRKPEQASRSSTRVCVRICVSIRRPEFECSGPQLEGPEFECSGPQLEGPEFEYSELSLKVCGSRYRELE</sequence>
<name>A0ABQ8U0S5_PERAM</name>
<dbReference type="PANTHER" id="PTHR47326:SF1">
    <property type="entry name" value="HTH PSQ-TYPE DOMAIN-CONTAINING PROTEIN"/>
    <property type="match status" value="1"/>
</dbReference>